<keyword evidence="1 9" id="KW-0540">Nuclease</keyword>
<accession>A0ABU9UCU8</accession>
<dbReference type="PANTHER" id="PTHR37168:SF1">
    <property type="entry name" value="CRISPR-ASSOCIATED EXONUCLEASE CAS4"/>
    <property type="match status" value="1"/>
</dbReference>
<evidence type="ECO:0000313" key="12">
    <source>
        <dbReference type="Proteomes" id="UP001466331"/>
    </source>
</evidence>
<evidence type="ECO:0000259" key="10">
    <source>
        <dbReference type="Pfam" id="PF01930"/>
    </source>
</evidence>
<dbReference type="Proteomes" id="UP001466331">
    <property type="component" value="Unassembled WGS sequence"/>
</dbReference>
<keyword evidence="8 9" id="KW-0464">Manganese</keyword>
<keyword evidence="2 9" id="KW-0479">Metal-binding</keyword>
<keyword evidence="12" id="KW-1185">Reference proteome</keyword>
<keyword evidence="6 9" id="KW-0411">Iron-sulfur</keyword>
<evidence type="ECO:0000256" key="3">
    <source>
        <dbReference type="ARBA" id="ARBA00022801"/>
    </source>
</evidence>
<dbReference type="EMBL" id="JBCHKQ010000002">
    <property type="protein sequence ID" value="MEM5947972.1"/>
    <property type="molecule type" value="Genomic_DNA"/>
</dbReference>
<dbReference type="InterPro" id="IPR013343">
    <property type="entry name" value="CRISPR-assoc_prot_Cas4"/>
</dbReference>
<sequence length="164" mass="19635">MQNPIITGTQVAYYIVCQRKLWLFSKNISMEHTSELVEIGKLIHENSYQRKRKEINLEGIKIDLLEAKRGLIHEVKKSKSLEESHLWQIKYYIYYFKNIGIQIEGIIDYPKLRKRERVSLSLEDTCFIEKTLMDIDRIIRKPEAPTIINKPYCKKCSYYEFCYC</sequence>
<reference evidence="11 12" key="1">
    <citation type="submission" date="2024-03" db="EMBL/GenBank/DDBJ databases">
        <title>Ignisphaera cupida sp. nov., a hyperthermophilic hydrolytic archaeon from a hot spring of Kamchatka, and proposal of Ignisphaeraceae fam. nov.</title>
        <authorList>
            <person name="Podosokorskaya O.A."/>
            <person name="Elcheninov A.G."/>
            <person name="Maltseva A.I."/>
            <person name="Zayulina K.S."/>
            <person name="Novikov A."/>
            <person name="Merkel A.Y."/>
        </authorList>
    </citation>
    <scope>NUCLEOTIDE SEQUENCE [LARGE SCALE GENOMIC DNA]</scope>
    <source>
        <strain evidence="11 12">38H-sp</strain>
    </source>
</reference>
<evidence type="ECO:0000256" key="9">
    <source>
        <dbReference type="RuleBase" id="RU365022"/>
    </source>
</evidence>
<proteinExistence type="inferred from homology"/>
<comment type="cofactor">
    <cofactor evidence="9">
        <name>iron-sulfur cluster</name>
        <dbReference type="ChEBI" id="CHEBI:30408"/>
    </cofactor>
</comment>
<keyword evidence="7 9" id="KW-0051">Antiviral defense</keyword>
<evidence type="ECO:0000256" key="4">
    <source>
        <dbReference type="ARBA" id="ARBA00022839"/>
    </source>
</evidence>
<dbReference type="EC" id="3.1.12.1" evidence="9"/>
<dbReference type="InterPro" id="IPR022765">
    <property type="entry name" value="Dna2/Cas4_DUF83"/>
</dbReference>
<dbReference type="RefSeq" id="WP_420069418.1">
    <property type="nucleotide sequence ID" value="NZ_JBCHKQ010000002.1"/>
</dbReference>
<dbReference type="Pfam" id="PF01930">
    <property type="entry name" value="Cas_Cas4"/>
    <property type="match status" value="1"/>
</dbReference>
<organism evidence="11 12">
    <name type="scientific">Rarispira pelagica</name>
    <dbReference type="NCBI Taxonomy" id="3141764"/>
    <lineage>
        <taxon>Bacteria</taxon>
        <taxon>Pseudomonadati</taxon>
        <taxon>Spirochaetota</taxon>
        <taxon>Spirochaetia</taxon>
        <taxon>Winmispirales</taxon>
        <taxon>Winmispiraceae</taxon>
        <taxon>Rarispira</taxon>
    </lineage>
</organism>
<evidence type="ECO:0000313" key="11">
    <source>
        <dbReference type="EMBL" id="MEM5947972.1"/>
    </source>
</evidence>
<dbReference type="GO" id="GO:0016787">
    <property type="term" value="F:hydrolase activity"/>
    <property type="evidence" value="ECO:0007669"/>
    <property type="project" value="UniProtKB-KW"/>
</dbReference>
<protein>
    <recommendedName>
        <fullName evidence="9">CRISPR-associated exonuclease Cas4</fullName>
        <ecNumber evidence="9">3.1.12.1</ecNumber>
    </recommendedName>
</protein>
<evidence type="ECO:0000256" key="1">
    <source>
        <dbReference type="ARBA" id="ARBA00022722"/>
    </source>
</evidence>
<comment type="cofactor">
    <cofactor evidence="9">
        <name>Mg(2+)</name>
        <dbReference type="ChEBI" id="CHEBI:18420"/>
    </cofactor>
    <cofactor evidence="9">
        <name>Mn(2+)</name>
        <dbReference type="ChEBI" id="CHEBI:29035"/>
    </cofactor>
    <text evidence="9">Mg(2+) or Mn(2+) required for ssDNA cleavage activity.</text>
</comment>
<dbReference type="PANTHER" id="PTHR37168">
    <property type="entry name" value="CRISPR-ASSOCIATED EXONUCLEASE CAS4"/>
    <property type="match status" value="1"/>
</dbReference>
<evidence type="ECO:0000256" key="5">
    <source>
        <dbReference type="ARBA" id="ARBA00023004"/>
    </source>
</evidence>
<keyword evidence="4 9" id="KW-0269">Exonuclease</keyword>
<evidence type="ECO:0000256" key="8">
    <source>
        <dbReference type="ARBA" id="ARBA00023211"/>
    </source>
</evidence>
<evidence type="ECO:0000256" key="2">
    <source>
        <dbReference type="ARBA" id="ARBA00022723"/>
    </source>
</evidence>
<comment type="similarity">
    <text evidence="9">Belongs to the CRISPR-associated exonuclease Cas4 family.</text>
</comment>
<dbReference type="NCBIfam" id="TIGR00372">
    <property type="entry name" value="cas4"/>
    <property type="match status" value="1"/>
</dbReference>
<evidence type="ECO:0000256" key="7">
    <source>
        <dbReference type="ARBA" id="ARBA00023118"/>
    </source>
</evidence>
<keyword evidence="3 9" id="KW-0378">Hydrolase</keyword>
<dbReference type="InterPro" id="IPR011604">
    <property type="entry name" value="PDDEXK-like_dom_sf"/>
</dbReference>
<comment type="function">
    <text evidence="9">CRISPR (clustered regularly interspaced short palindromic repeat) is an adaptive immune system that provides protection against mobile genetic elements (viruses, transposable elements and conjugative plasmids). CRISPR clusters contain sequences complementary to antecedent mobile elements and target invading nucleic acids. CRISPR clusters are transcribed and processed into CRISPR RNA (crRNA).</text>
</comment>
<comment type="caution">
    <text evidence="11">The sequence shown here is derived from an EMBL/GenBank/DDBJ whole genome shotgun (WGS) entry which is preliminary data.</text>
</comment>
<keyword evidence="5 9" id="KW-0408">Iron</keyword>
<gene>
    <name evidence="11" type="primary">cas4</name>
    <name evidence="11" type="ORF">WKV44_05405</name>
</gene>
<evidence type="ECO:0000256" key="6">
    <source>
        <dbReference type="ARBA" id="ARBA00023014"/>
    </source>
</evidence>
<feature type="domain" description="DUF83" evidence="10">
    <location>
        <begin position="7"/>
        <end position="163"/>
    </location>
</feature>
<name>A0ABU9UCU8_9SPIR</name>
<dbReference type="Gene3D" id="3.90.320.10">
    <property type="match status" value="1"/>
</dbReference>